<evidence type="ECO:0000313" key="2">
    <source>
        <dbReference type="Proteomes" id="UP000790377"/>
    </source>
</evidence>
<sequence length="450" mass="47973">MRPYHARLKNHTPLNFQNMDISRPDLWTQPPSSKPNDDQGSSGNYGCQHRVVSPSTGMNYKKRNSLNTAHTTPASTVSTTLEFPHRQTDLLPSTNDAEWIDNSSIGSASETEPRFLQGVKRMGRLETICGLRFLRWLCDSNELLSTFNAGLSTNVSPLTSTACINSTPGVSSVTSSNQSTSTSTTVSQHTSQLPAQYPPSPSPAPVLSPSLASSATQCTSSTSASGAAQSTPSSMSTGKHSLQSTLVPTTSGSSVFTVMYPGAQTMPSEAGRPSSAPTSSPRSSSSSPTARASSSARVSPKSNQPSRNTGVIIGVLSGVIVLLLVALLLRFRHQKRVQHARHSVKDAEQPNPSSGSVSPLIYRYQTTQNQSDRQSVRSSSFEHLAYYEGNGSGADIQTSDDNSVLARQRRDAIISILDSESSIGIPLDILSRSHESHHALGVETVDGVAF</sequence>
<dbReference type="EMBL" id="MU268172">
    <property type="protein sequence ID" value="KAH7905531.1"/>
    <property type="molecule type" value="Genomic_DNA"/>
</dbReference>
<accession>A0ACB7ZWS3</accession>
<protein>
    <submittedName>
        <fullName evidence="1">Uncharacterized protein</fullName>
    </submittedName>
</protein>
<gene>
    <name evidence="1" type="ORF">BJ138DRAFT_752666</name>
</gene>
<name>A0ACB7ZWS3_9AGAM</name>
<dbReference type="Proteomes" id="UP000790377">
    <property type="component" value="Unassembled WGS sequence"/>
</dbReference>
<evidence type="ECO:0000313" key="1">
    <source>
        <dbReference type="EMBL" id="KAH7905531.1"/>
    </source>
</evidence>
<reference evidence="1" key="1">
    <citation type="journal article" date="2021" name="New Phytol.">
        <title>Evolutionary innovations through gain and loss of genes in the ectomycorrhizal Boletales.</title>
        <authorList>
            <person name="Wu G."/>
            <person name="Miyauchi S."/>
            <person name="Morin E."/>
            <person name="Kuo A."/>
            <person name="Drula E."/>
            <person name="Varga T."/>
            <person name="Kohler A."/>
            <person name="Feng B."/>
            <person name="Cao Y."/>
            <person name="Lipzen A."/>
            <person name="Daum C."/>
            <person name="Hundley H."/>
            <person name="Pangilinan J."/>
            <person name="Johnson J."/>
            <person name="Barry K."/>
            <person name="LaButti K."/>
            <person name="Ng V."/>
            <person name="Ahrendt S."/>
            <person name="Min B."/>
            <person name="Choi I.G."/>
            <person name="Park H."/>
            <person name="Plett J.M."/>
            <person name="Magnuson J."/>
            <person name="Spatafora J.W."/>
            <person name="Nagy L.G."/>
            <person name="Henrissat B."/>
            <person name="Grigoriev I.V."/>
            <person name="Yang Z.L."/>
            <person name="Xu J."/>
            <person name="Martin F.M."/>
        </authorList>
    </citation>
    <scope>NUCLEOTIDE SEQUENCE</scope>
    <source>
        <strain evidence="1">ATCC 28755</strain>
    </source>
</reference>
<comment type="caution">
    <text evidence="1">The sequence shown here is derived from an EMBL/GenBank/DDBJ whole genome shotgun (WGS) entry which is preliminary data.</text>
</comment>
<proteinExistence type="predicted"/>
<organism evidence="1 2">
    <name type="scientific">Hygrophoropsis aurantiaca</name>
    <dbReference type="NCBI Taxonomy" id="72124"/>
    <lineage>
        <taxon>Eukaryota</taxon>
        <taxon>Fungi</taxon>
        <taxon>Dikarya</taxon>
        <taxon>Basidiomycota</taxon>
        <taxon>Agaricomycotina</taxon>
        <taxon>Agaricomycetes</taxon>
        <taxon>Agaricomycetidae</taxon>
        <taxon>Boletales</taxon>
        <taxon>Coniophorineae</taxon>
        <taxon>Hygrophoropsidaceae</taxon>
        <taxon>Hygrophoropsis</taxon>
    </lineage>
</organism>
<keyword evidence="2" id="KW-1185">Reference proteome</keyword>